<evidence type="ECO:0000313" key="3">
    <source>
        <dbReference type="EMBL" id="KAF2168230.1"/>
    </source>
</evidence>
<dbReference type="RefSeq" id="XP_033669119.1">
    <property type="nucleotide sequence ID" value="XM_033812396.1"/>
</dbReference>
<name>A0A6A6CQ16_ZASCE</name>
<reference evidence="3" key="1">
    <citation type="journal article" date="2020" name="Stud. Mycol.">
        <title>101 Dothideomycetes genomes: a test case for predicting lifestyles and emergence of pathogens.</title>
        <authorList>
            <person name="Haridas S."/>
            <person name="Albert R."/>
            <person name="Binder M."/>
            <person name="Bloem J."/>
            <person name="Labutti K."/>
            <person name="Salamov A."/>
            <person name="Andreopoulos B."/>
            <person name="Baker S."/>
            <person name="Barry K."/>
            <person name="Bills G."/>
            <person name="Bluhm B."/>
            <person name="Cannon C."/>
            <person name="Castanera R."/>
            <person name="Culley D."/>
            <person name="Daum C."/>
            <person name="Ezra D."/>
            <person name="Gonzalez J."/>
            <person name="Henrissat B."/>
            <person name="Kuo A."/>
            <person name="Liang C."/>
            <person name="Lipzen A."/>
            <person name="Lutzoni F."/>
            <person name="Magnuson J."/>
            <person name="Mondo S."/>
            <person name="Nolan M."/>
            <person name="Ohm R."/>
            <person name="Pangilinan J."/>
            <person name="Park H.-J."/>
            <person name="Ramirez L."/>
            <person name="Alfaro M."/>
            <person name="Sun H."/>
            <person name="Tritt A."/>
            <person name="Yoshinaga Y."/>
            <person name="Zwiers L.-H."/>
            <person name="Turgeon B."/>
            <person name="Goodwin S."/>
            <person name="Spatafora J."/>
            <person name="Crous P."/>
            <person name="Grigoriev I."/>
        </authorList>
    </citation>
    <scope>NUCLEOTIDE SEQUENCE</scope>
    <source>
        <strain evidence="3">ATCC 36951</strain>
    </source>
</reference>
<protein>
    <recommendedName>
        <fullName evidence="5">Extracellular membrane protein CFEM domain-containing protein</fullName>
    </recommendedName>
</protein>
<proteinExistence type="predicted"/>
<evidence type="ECO:0000256" key="2">
    <source>
        <dbReference type="SAM" id="SignalP"/>
    </source>
</evidence>
<feature type="region of interest" description="Disordered" evidence="1">
    <location>
        <begin position="189"/>
        <end position="229"/>
    </location>
</feature>
<sequence>MRFSRPTLALLALPTTILAVSLSDFTPRVSDLPSSCQTVYTQSINGCQASDFSSGTCSTACVKALNSFTSKVKTACGNKDIEGGNIISTFLSGGGPVSLCPNANRVLGGDSDSTTAAATTSAPAASKTAINSKASSSSATSTSSSESTSSTSTSSSSPALGGTATATSLASSTLALGAASSSGILVDTSTVPTATSTPTSSSTGNAQANMNDNSGGGSPFDSEGNMSSLAPSTTSYSLVAMLLTTGMVLFATLR</sequence>
<organism evidence="3 4">
    <name type="scientific">Zasmidium cellare ATCC 36951</name>
    <dbReference type="NCBI Taxonomy" id="1080233"/>
    <lineage>
        <taxon>Eukaryota</taxon>
        <taxon>Fungi</taxon>
        <taxon>Dikarya</taxon>
        <taxon>Ascomycota</taxon>
        <taxon>Pezizomycotina</taxon>
        <taxon>Dothideomycetes</taxon>
        <taxon>Dothideomycetidae</taxon>
        <taxon>Mycosphaerellales</taxon>
        <taxon>Mycosphaerellaceae</taxon>
        <taxon>Zasmidium</taxon>
    </lineage>
</organism>
<dbReference type="GeneID" id="54565668"/>
<dbReference type="Proteomes" id="UP000799537">
    <property type="component" value="Unassembled WGS sequence"/>
</dbReference>
<feature type="signal peptide" evidence="2">
    <location>
        <begin position="1"/>
        <end position="19"/>
    </location>
</feature>
<evidence type="ECO:0000256" key="1">
    <source>
        <dbReference type="SAM" id="MobiDB-lite"/>
    </source>
</evidence>
<feature type="compositionally biased region" description="Low complexity" evidence="1">
    <location>
        <begin position="113"/>
        <end position="163"/>
    </location>
</feature>
<feature type="compositionally biased region" description="Polar residues" evidence="1">
    <location>
        <begin position="204"/>
        <end position="213"/>
    </location>
</feature>
<accession>A0A6A6CQ16</accession>
<feature type="region of interest" description="Disordered" evidence="1">
    <location>
        <begin position="111"/>
        <end position="163"/>
    </location>
</feature>
<evidence type="ECO:0008006" key="5">
    <source>
        <dbReference type="Google" id="ProtNLM"/>
    </source>
</evidence>
<dbReference type="OrthoDB" id="5427833at2759"/>
<evidence type="ECO:0000313" key="4">
    <source>
        <dbReference type="Proteomes" id="UP000799537"/>
    </source>
</evidence>
<keyword evidence="2" id="KW-0732">Signal</keyword>
<dbReference type="AlphaFoldDB" id="A0A6A6CQ16"/>
<keyword evidence="4" id="KW-1185">Reference proteome</keyword>
<dbReference type="EMBL" id="ML993591">
    <property type="protein sequence ID" value="KAF2168230.1"/>
    <property type="molecule type" value="Genomic_DNA"/>
</dbReference>
<feature type="chain" id="PRO_5025546848" description="Extracellular membrane protein CFEM domain-containing protein" evidence="2">
    <location>
        <begin position="20"/>
        <end position="254"/>
    </location>
</feature>
<feature type="compositionally biased region" description="Low complexity" evidence="1">
    <location>
        <begin position="189"/>
        <end position="203"/>
    </location>
</feature>
<gene>
    <name evidence="3" type="ORF">M409DRAFT_53527</name>
</gene>